<name>F6HK67_VITVI</name>
<dbReference type="PaxDb" id="29760-VIT_12s0035g00430.t01"/>
<dbReference type="HOGENOM" id="CLU_1819350_0_0_1"/>
<gene>
    <name evidence="1" type="ordered locus">VIT_12s0035g00430</name>
</gene>
<protein>
    <submittedName>
        <fullName evidence="1">Uncharacterized protein</fullName>
    </submittedName>
</protein>
<evidence type="ECO:0000313" key="1">
    <source>
        <dbReference type="EMBL" id="CCB55070.1"/>
    </source>
</evidence>
<sequence>MPMVTDRTEGMAFATLPMCSIRRFSIHGHVNKTKTIEYLCVEYDLYDASLSLSWIGTVLAEKSSNLKVRYERETASLRFVKNSWSELIPKKDQTKKKMTSKSGEKQVQKLDMGCLVQDRTPLWVAMGILRSSKDSKLELEIN</sequence>
<dbReference type="InParanoid" id="F6HK67"/>
<reference evidence="2" key="1">
    <citation type="journal article" date="2007" name="Nature">
        <title>The grapevine genome sequence suggests ancestral hexaploidization in major angiosperm phyla.</title>
        <authorList>
            <consortium name="The French-Italian Public Consortium for Grapevine Genome Characterization."/>
            <person name="Jaillon O."/>
            <person name="Aury J.-M."/>
            <person name="Noel B."/>
            <person name="Policriti A."/>
            <person name="Clepet C."/>
            <person name="Casagrande A."/>
            <person name="Choisne N."/>
            <person name="Aubourg S."/>
            <person name="Vitulo N."/>
            <person name="Jubin C."/>
            <person name="Vezzi A."/>
            <person name="Legeai F."/>
            <person name="Hugueney P."/>
            <person name="Dasilva C."/>
            <person name="Horner D."/>
            <person name="Mica E."/>
            <person name="Jublot D."/>
            <person name="Poulain J."/>
            <person name="Bruyere C."/>
            <person name="Billault A."/>
            <person name="Segurens B."/>
            <person name="Gouyvenoux M."/>
            <person name="Ugarte E."/>
            <person name="Cattonaro F."/>
            <person name="Anthouard V."/>
            <person name="Vico V."/>
            <person name="Del Fabbro C."/>
            <person name="Alaux M."/>
            <person name="Di Gaspero G."/>
            <person name="Dumas V."/>
            <person name="Felice N."/>
            <person name="Paillard S."/>
            <person name="Juman I."/>
            <person name="Moroldo M."/>
            <person name="Scalabrin S."/>
            <person name="Canaguier A."/>
            <person name="Le Clainche I."/>
            <person name="Malacrida G."/>
            <person name="Durand E."/>
            <person name="Pesole G."/>
            <person name="Laucou V."/>
            <person name="Chatelet P."/>
            <person name="Merdinoglu D."/>
            <person name="Delledonne M."/>
            <person name="Pezzotti M."/>
            <person name="Lecharny A."/>
            <person name="Scarpelli C."/>
            <person name="Artiguenave F."/>
            <person name="Pe M.E."/>
            <person name="Valle G."/>
            <person name="Morgante M."/>
            <person name="Caboche M."/>
            <person name="Adam-Blondon A.-F."/>
            <person name="Weissenbach J."/>
            <person name="Quetier F."/>
            <person name="Wincker P."/>
        </authorList>
    </citation>
    <scope>NUCLEOTIDE SEQUENCE [LARGE SCALE GENOMIC DNA]</scope>
    <source>
        <strain evidence="2">cv. Pinot noir / PN40024</strain>
    </source>
</reference>
<organism evidence="1 2">
    <name type="scientific">Vitis vinifera</name>
    <name type="common">Grape</name>
    <dbReference type="NCBI Taxonomy" id="29760"/>
    <lineage>
        <taxon>Eukaryota</taxon>
        <taxon>Viridiplantae</taxon>
        <taxon>Streptophyta</taxon>
        <taxon>Embryophyta</taxon>
        <taxon>Tracheophyta</taxon>
        <taxon>Spermatophyta</taxon>
        <taxon>Magnoliopsida</taxon>
        <taxon>eudicotyledons</taxon>
        <taxon>Gunneridae</taxon>
        <taxon>Pentapetalae</taxon>
        <taxon>rosids</taxon>
        <taxon>Vitales</taxon>
        <taxon>Vitaceae</taxon>
        <taxon>Viteae</taxon>
        <taxon>Vitis</taxon>
    </lineage>
</organism>
<dbReference type="EMBL" id="FN595990">
    <property type="protein sequence ID" value="CCB55070.1"/>
    <property type="molecule type" value="Genomic_DNA"/>
</dbReference>
<proteinExistence type="predicted"/>
<evidence type="ECO:0000313" key="2">
    <source>
        <dbReference type="Proteomes" id="UP000009183"/>
    </source>
</evidence>
<dbReference type="Proteomes" id="UP000009183">
    <property type="component" value="Chromosome 12"/>
</dbReference>
<keyword evidence="2" id="KW-1185">Reference proteome</keyword>
<accession>F6HK67</accession>
<dbReference type="AlphaFoldDB" id="F6HK67"/>